<feature type="domain" description="Glutaredoxin" evidence="1">
    <location>
        <begin position="25"/>
        <end position="90"/>
    </location>
</feature>
<dbReference type="PROSITE" id="PS51354">
    <property type="entry name" value="GLUTAREDOXIN_2"/>
    <property type="match status" value="1"/>
</dbReference>
<dbReference type="GO" id="GO:0034599">
    <property type="term" value="P:cellular response to oxidative stress"/>
    <property type="evidence" value="ECO:0007669"/>
    <property type="project" value="TreeGrafter"/>
</dbReference>
<sequence>MSTESSSDEYTTKAKNLIAEHPYLMLSKSWCPDCHYVYNLFQNLGIYDKLHIIELDKFQDQQDATALETAFTEIVGKKWVPSLFFKGKYWGTEQDLKKLREQGQLESEFKKLGLLV</sequence>
<dbReference type="EMBL" id="JAEOAQ010000006">
    <property type="protein sequence ID" value="KAG5418048.1"/>
    <property type="molecule type" value="Genomic_DNA"/>
</dbReference>
<protein>
    <recommendedName>
        <fullName evidence="1">Glutaredoxin domain-containing protein</fullName>
    </recommendedName>
</protein>
<keyword evidence="3" id="KW-1185">Reference proteome</keyword>
<dbReference type="PANTHER" id="PTHR45694">
    <property type="entry name" value="GLUTAREDOXIN 2"/>
    <property type="match status" value="1"/>
</dbReference>
<dbReference type="GO" id="GO:0005737">
    <property type="term" value="C:cytoplasm"/>
    <property type="evidence" value="ECO:0007669"/>
    <property type="project" value="TreeGrafter"/>
</dbReference>
<accession>A0A8H7ZA27</accession>
<reference evidence="2 3" key="1">
    <citation type="submission" date="2020-12" db="EMBL/GenBank/DDBJ databases">
        <title>Effect of drift, selection, and recombination on the evolution of hybrid genomes in Candida yeast pathogens.</title>
        <authorList>
            <person name="Mixao V."/>
            <person name="Ksiezopolska E."/>
            <person name="Saus E."/>
            <person name="Boekhout T."/>
            <person name="Gacser A."/>
            <person name="Gabaldon T."/>
        </authorList>
    </citation>
    <scope>NUCLEOTIDE SEQUENCE [LARGE SCALE GENOMIC DNA]</scope>
    <source>
        <strain evidence="2 3">BP57</strain>
    </source>
</reference>
<name>A0A8H7ZA27_9ASCO</name>
<dbReference type="Gene3D" id="3.40.30.10">
    <property type="entry name" value="Glutaredoxin"/>
    <property type="match status" value="1"/>
</dbReference>
<gene>
    <name evidence="2" type="ORF">I9W82_004377</name>
</gene>
<evidence type="ECO:0000313" key="3">
    <source>
        <dbReference type="Proteomes" id="UP000669133"/>
    </source>
</evidence>
<evidence type="ECO:0000313" key="2">
    <source>
        <dbReference type="EMBL" id="KAG5418048.1"/>
    </source>
</evidence>
<organism evidence="2 3">
    <name type="scientific">Candida metapsilosis</name>
    <dbReference type="NCBI Taxonomy" id="273372"/>
    <lineage>
        <taxon>Eukaryota</taxon>
        <taxon>Fungi</taxon>
        <taxon>Dikarya</taxon>
        <taxon>Ascomycota</taxon>
        <taxon>Saccharomycotina</taxon>
        <taxon>Pichiomycetes</taxon>
        <taxon>Debaryomycetaceae</taxon>
        <taxon>Candida/Lodderomyces clade</taxon>
        <taxon>Candida</taxon>
    </lineage>
</organism>
<dbReference type="GeneID" id="93653006"/>
<dbReference type="SUPFAM" id="SSF52833">
    <property type="entry name" value="Thioredoxin-like"/>
    <property type="match status" value="1"/>
</dbReference>
<dbReference type="Pfam" id="PF00462">
    <property type="entry name" value="Glutaredoxin"/>
    <property type="match status" value="1"/>
</dbReference>
<dbReference type="AlphaFoldDB" id="A0A8H7ZA27"/>
<dbReference type="InterPro" id="IPR036249">
    <property type="entry name" value="Thioredoxin-like_sf"/>
</dbReference>
<dbReference type="Proteomes" id="UP000669133">
    <property type="component" value="Unassembled WGS sequence"/>
</dbReference>
<comment type="caution">
    <text evidence="2">The sequence shown here is derived from an EMBL/GenBank/DDBJ whole genome shotgun (WGS) entry which is preliminary data.</text>
</comment>
<dbReference type="PANTHER" id="PTHR45694:SF18">
    <property type="entry name" value="GLUTAREDOXIN-1-RELATED"/>
    <property type="match status" value="1"/>
</dbReference>
<dbReference type="OrthoDB" id="418495at2759"/>
<dbReference type="InterPro" id="IPR002109">
    <property type="entry name" value="Glutaredoxin"/>
</dbReference>
<dbReference type="GO" id="GO:0015038">
    <property type="term" value="F:glutathione disulfide oxidoreductase activity"/>
    <property type="evidence" value="ECO:0007669"/>
    <property type="project" value="TreeGrafter"/>
</dbReference>
<evidence type="ECO:0000259" key="1">
    <source>
        <dbReference type="Pfam" id="PF00462"/>
    </source>
</evidence>
<dbReference type="RefSeq" id="XP_067547164.1">
    <property type="nucleotide sequence ID" value="XM_067693442.1"/>
</dbReference>
<proteinExistence type="predicted"/>